<evidence type="ECO:0000256" key="5">
    <source>
        <dbReference type="ARBA" id="ARBA00022801"/>
    </source>
</evidence>
<evidence type="ECO:0000313" key="14">
    <source>
        <dbReference type="Proteomes" id="UP000800036"/>
    </source>
</evidence>
<dbReference type="PRINTS" id="PR00133">
    <property type="entry name" value="GLHYDRLASE3"/>
</dbReference>
<dbReference type="PANTHER" id="PTHR30620">
    <property type="entry name" value="PERIPLASMIC BETA-GLUCOSIDASE-RELATED"/>
    <property type="match status" value="1"/>
</dbReference>
<evidence type="ECO:0000313" key="13">
    <source>
        <dbReference type="EMBL" id="KAF1978917.1"/>
    </source>
</evidence>
<keyword evidence="14" id="KW-1185">Reference proteome</keyword>
<evidence type="ECO:0000256" key="7">
    <source>
        <dbReference type="ARBA" id="ARBA00023277"/>
    </source>
</evidence>
<dbReference type="InterPro" id="IPR051915">
    <property type="entry name" value="Cellulose_Degrad_GH3"/>
</dbReference>
<evidence type="ECO:0000256" key="8">
    <source>
        <dbReference type="ARBA" id="ARBA00023295"/>
    </source>
</evidence>
<dbReference type="InterPro" id="IPR002772">
    <property type="entry name" value="Glyco_hydro_3_C"/>
</dbReference>
<keyword evidence="4 10" id="KW-0732">Signal</keyword>
<reference evidence="13" key="1">
    <citation type="journal article" date="2020" name="Stud. Mycol.">
        <title>101 Dothideomycetes genomes: a test case for predicting lifestyles and emergence of pathogens.</title>
        <authorList>
            <person name="Haridas S."/>
            <person name="Albert R."/>
            <person name="Binder M."/>
            <person name="Bloem J."/>
            <person name="Labutti K."/>
            <person name="Salamov A."/>
            <person name="Andreopoulos B."/>
            <person name="Baker S."/>
            <person name="Barry K."/>
            <person name="Bills G."/>
            <person name="Bluhm B."/>
            <person name="Cannon C."/>
            <person name="Castanera R."/>
            <person name="Culley D."/>
            <person name="Daum C."/>
            <person name="Ezra D."/>
            <person name="Gonzalez J."/>
            <person name="Henrissat B."/>
            <person name="Kuo A."/>
            <person name="Liang C."/>
            <person name="Lipzen A."/>
            <person name="Lutzoni F."/>
            <person name="Magnuson J."/>
            <person name="Mondo S."/>
            <person name="Nolan M."/>
            <person name="Ohm R."/>
            <person name="Pangilinan J."/>
            <person name="Park H.-J."/>
            <person name="Ramirez L."/>
            <person name="Alfaro M."/>
            <person name="Sun H."/>
            <person name="Tritt A."/>
            <person name="Yoshinaga Y."/>
            <person name="Zwiers L.-H."/>
            <person name="Turgeon B."/>
            <person name="Goodwin S."/>
            <person name="Spatafora J."/>
            <person name="Crous P."/>
            <person name="Grigoriev I."/>
        </authorList>
    </citation>
    <scope>NUCLEOTIDE SEQUENCE</scope>
    <source>
        <strain evidence="13">CBS 107.79</strain>
    </source>
</reference>
<comment type="catalytic activity">
    <reaction evidence="1">
        <text>Hydrolysis of terminal, non-reducing beta-D-glucosyl residues with release of beta-D-glucose.</text>
        <dbReference type="EC" id="3.2.1.21"/>
    </reaction>
</comment>
<evidence type="ECO:0000256" key="2">
    <source>
        <dbReference type="ARBA" id="ARBA00005336"/>
    </source>
</evidence>
<comment type="similarity">
    <text evidence="2">Belongs to the glycosyl hydrolase 3 family.</text>
</comment>
<dbReference type="InterPro" id="IPR036962">
    <property type="entry name" value="Glyco_hydro_3_N_sf"/>
</dbReference>
<evidence type="ECO:0000256" key="9">
    <source>
        <dbReference type="ARBA" id="ARBA00023326"/>
    </source>
</evidence>
<evidence type="ECO:0000256" key="6">
    <source>
        <dbReference type="ARBA" id="ARBA00023180"/>
    </source>
</evidence>
<keyword evidence="8" id="KW-0326">Glycosidase</keyword>
<dbReference type="SUPFAM" id="SSF51445">
    <property type="entry name" value="(Trans)glycosidases"/>
    <property type="match status" value="1"/>
</dbReference>
<dbReference type="AlphaFoldDB" id="A0A6A5W0K2"/>
<dbReference type="InterPro" id="IPR001764">
    <property type="entry name" value="Glyco_hydro_3_N"/>
</dbReference>
<keyword evidence="9" id="KW-0624">Polysaccharide degradation</keyword>
<dbReference type="GO" id="GO:0009251">
    <property type="term" value="P:glucan catabolic process"/>
    <property type="evidence" value="ECO:0007669"/>
    <property type="project" value="TreeGrafter"/>
</dbReference>
<keyword evidence="7" id="KW-0119">Carbohydrate metabolism</keyword>
<dbReference type="PANTHER" id="PTHR30620:SF16">
    <property type="entry name" value="LYSOSOMAL BETA GLUCOSIDASE"/>
    <property type="match status" value="1"/>
</dbReference>
<dbReference type="GO" id="GO:0008422">
    <property type="term" value="F:beta-glucosidase activity"/>
    <property type="evidence" value="ECO:0007669"/>
    <property type="project" value="UniProtKB-EC"/>
</dbReference>
<dbReference type="InterPro" id="IPR036881">
    <property type="entry name" value="Glyco_hydro_3_C_sf"/>
</dbReference>
<dbReference type="Gene3D" id="3.20.20.300">
    <property type="entry name" value="Glycoside hydrolase, family 3, N-terminal domain"/>
    <property type="match status" value="1"/>
</dbReference>
<dbReference type="EMBL" id="ML976659">
    <property type="protein sequence ID" value="KAF1978917.1"/>
    <property type="molecule type" value="Genomic_DNA"/>
</dbReference>
<evidence type="ECO:0000259" key="12">
    <source>
        <dbReference type="Pfam" id="PF01915"/>
    </source>
</evidence>
<feature type="domain" description="Glycoside hydrolase family 3 N-terminal" evidence="11">
    <location>
        <begin position="70"/>
        <end position="421"/>
    </location>
</feature>
<evidence type="ECO:0000256" key="1">
    <source>
        <dbReference type="ARBA" id="ARBA00000448"/>
    </source>
</evidence>
<feature type="chain" id="PRO_5025658141" description="beta-glucosidase" evidence="10">
    <location>
        <begin position="28"/>
        <end position="638"/>
    </location>
</feature>
<dbReference type="OrthoDB" id="416222at2759"/>
<organism evidence="13 14">
    <name type="scientific">Bimuria novae-zelandiae CBS 107.79</name>
    <dbReference type="NCBI Taxonomy" id="1447943"/>
    <lineage>
        <taxon>Eukaryota</taxon>
        <taxon>Fungi</taxon>
        <taxon>Dikarya</taxon>
        <taxon>Ascomycota</taxon>
        <taxon>Pezizomycotina</taxon>
        <taxon>Dothideomycetes</taxon>
        <taxon>Pleosporomycetidae</taxon>
        <taxon>Pleosporales</taxon>
        <taxon>Massarineae</taxon>
        <taxon>Didymosphaeriaceae</taxon>
        <taxon>Bimuria</taxon>
    </lineage>
</organism>
<keyword evidence="6" id="KW-0325">Glycoprotein</keyword>
<keyword evidence="5" id="KW-0378">Hydrolase</keyword>
<evidence type="ECO:0000259" key="11">
    <source>
        <dbReference type="Pfam" id="PF00933"/>
    </source>
</evidence>
<accession>A0A6A5W0K2</accession>
<protein>
    <recommendedName>
        <fullName evidence="3">beta-glucosidase</fullName>
        <ecNumber evidence="3">3.2.1.21</ecNumber>
    </recommendedName>
</protein>
<dbReference type="Gene3D" id="3.40.50.1700">
    <property type="entry name" value="Glycoside hydrolase family 3 C-terminal domain"/>
    <property type="match status" value="1"/>
</dbReference>
<dbReference type="SUPFAM" id="SSF52279">
    <property type="entry name" value="Beta-D-glucan exohydrolase, C-terminal domain"/>
    <property type="match status" value="1"/>
</dbReference>
<feature type="signal peptide" evidence="10">
    <location>
        <begin position="1"/>
        <end position="27"/>
    </location>
</feature>
<evidence type="ECO:0000256" key="3">
    <source>
        <dbReference type="ARBA" id="ARBA00012744"/>
    </source>
</evidence>
<dbReference type="Proteomes" id="UP000800036">
    <property type="component" value="Unassembled WGS sequence"/>
</dbReference>
<gene>
    <name evidence="13" type="ORF">BU23DRAFT_563789</name>
</gene>
<evidence type="ECO:0000256" key="4">
    <source>
        <dbReference type="ARBA" id="ARBA00022729"/>
    </source>
</evidence>
<name>A0A6A5W0K2_9PLEO</name>
<dbReference type="InterPro" id="IPR017853">
    <property type="entry name" value="GH"/>
</dbReference>
<proteinExistence type="inferred from homology"/>
<evidence type="ECO:0000256" key="10">
    <source>
        <dbReference type="SAM" id="SignalP"/>
    </source>
</evidence>
<dbReference type="EC" id="3.2.1.21" evidence="3"/>
<feature type="domain" description="Glycoside hydrolase family 3 C-terminal" evidence="12">
    <location>
        <begin position="527"/>
        <end position="634"/>
    </location>
</feature>
<dbReference type="Pfam" id="PF00933">
    <property type="entry name" value="Glyco_hydro_3"/>
    <property type="match status" value="1"/>
</dbReference>
<sequence length="638" mass="70712">MGSLRTWRRKVIVSLLSTLALVPSTLAHPEPVSRAQAHPLLSRGINETLPYRDASLCIEDRVEDLLSRMTLEEKAGQLFHTQIQMGPNGTLDLGNVTQRRNSSENMIGEKLMTHFNLVGDVVDVRTNAEWYNRIQERALQTRLGIPITLSSDPRHAFTENIGTGFAANQFSQWPESLGLAALRDAELVQKFAEIAREEYLAIGIRTALHPQVDLVTEPRWARIANTMGEDANLTAELVVAYLKGFQGEELGRHSVSTITKHFPGGGPMENGEDSHFTYGKNQTYPGNNLEYHLIPFKAAIAAGARQMMPYYSRPIGTEYDEVGFSFNKGIITDLLRGELGFEGIVCSDWGLITDTVIRGQDMPARAWGVEYLSELQRAAMVLNAGVDQFGGEQRPELIVELVNTGVIPEERLDVSVRRLLREKFTLGLFENPFVDADEAVRVVGNSYFRRIGNETQRKAYTLLTNNDNMLPLTASEDTKFYVEGIELSHLEARNMTLVSTPEEADLALIRLQAPYEPRPGGFESAYHAGSLEYNATEKARQAAIYAAVPTIVDIYLDRPAAIPEIADSAKALLANFGAGPDAFLDVVFGFEGAQPMGKLPFDLPRSMAAVEASKEDVPFDTENPVFKFGHGLRYAEKC</sequence>
<dbReference type="Pfam" id="PF01915">
    <property type="entry name" value="Glyco_hydro_3_C"/>
    <property type="match status" value="1"/>
</dbReference>